<dbReference type="AlphaFoldDB" id="A0A4P9WIL6"/>
<organism evidence="1 2">
    <name type="scientific">Blyttiomyces helicus</name>
    <dbReference type="NCBI Taxonomy" id="388810"/>
    <lineage>
        <taxon>Eukaryota</taxon>
        <taxon>Fungi</taxon>
        <taxon>Fungi incertae sedis</taxon>
        <taxon>Chytridiomycota</taxon>
        <taxon>Chytridiomycota incertae sedis</taxon>
        <taxon>Chytridiomycetes</taxon>
        <taxon>Chytridiomycetes incertae sedis</taxon>
        <taxon>Blyttiomyces</taxon>
    </lineage>
</organism>
<proteinExistence type="predicted"/>
<dbReference type="EMBL" id="KZ994876">
    <property type="protein sequence ID" value="RKO91855.1"/>
    <property type="molecule type" value="Genomic_DNA"/>
</dbReference>
<accession>A0A4P9WIL6</accession>
<evidence type="ECO:0000313" key="2">
    <source>
        <dbReference type="Proteomes" id="UP000269721"/>
    </source>
</evidence>
<gene>
    <name evidence="1" type="ORF">BDK51DRAFT_41199</name>
</gene>
<dbReference type="OrthoDB" id="2505664at2759"/>
<reference evidence="2" key="1">
    <citation type="journal article" date="2018" name="Nat. Microbiol.">
        <title>Leveraging single-cell genomics to expand the fungal tree of life.</title>
        <authorList>
            <person name="Ahrendt S.R."/>
            <person name="Quandt C.A."/>
            <person name="Ciobanu D."/>
            <person name="Clum A."/>
            <person name="Salamov A."/>
            <person name="Andreopoulos B."/>
            <person name="Cheng J.F."/>
            <person name="Woyke T."/>
            <person name="Pelin A."/>
            <person name="Henrissat B."/>
            <person name="Reynolds N.K."/>
            <person name="Benny G.L."/>
            <person name="Smith M.E."/>
            <person name="James T.Y."/>
            <person name="Grigoriev I.V."/>
        </authorList>
    </citation>
    <scope>NUCLEOTIDE SEQUENCE [LARGE SCALE GENOMIC DNA]</scope>
</reference>
<keyword evidence="2" id="KW-1185">Reference proteome</keyword>
<protein>
    <submittedName>
        <fullName evidence="1">Uncharacterized protein</fullName>
    </submittedName>
</protein>
<dbReference type="Proteomes" id="UP000269721">
    <property type="component" value="Unassembled WGS sequence"/>
</dbReference>
<sequence length="136" mass="15332">MPTRLPPIIPPPPPSFPSFYVPPWSRRKHQDFNNVGNPQAPVGLQLIVAMKRLGFCGNAASECRTVNGPQGRDLARCGGEEGDHGEFFPLFQKPHLDGVDYYCQMGYYAMNSMVVCDDRKRIRFLYTGWRGCAHKS</sequence>
<name>A0A4P9WIL6_9FUNG</name>
<evidence type="ECO:0000313" key="1">
    <source>
        <dbReference type="EMBL" id="RKO91855.1"/>
    </source>
</evidence>